<keyword evidence="4" id="KW-0853">WD repeat</keyword>
<keyword evidence="13" id="KW-1185">Reference proteome</keyword>
<dbReference type="PANTHER" id="PTHR12442:SF7">
    <property type="entry name" value="DYNEIN AXONEMAL INTERMEDIATE CHAIN 2"/>
    <property type="match status" value="1"/>
</dbReference>
<reference evidence="12" key="1">
    <citation type="journal article" date="2023" name="Insect Mol. Biol.">
        <title>Genome sequencing provides insights into the evolution of gene families encoding plant cell wall-degrading enzymes in longhorned beetles.</title>
        <authorList>
            <person name="Shin N.R."/>
            <person name="Okamura Y."/>
            <person name="Kirsch R."/>
            <person name="Pauchet Y."/>
        </authorList>
    </citation>
    <scope>NUCLEOTIDE SEQUENCE</scope>
    <source>
        <strain evidence="12">MMC_N1</strain>
    </source>
</reference>
<comment type="subcellular location">
    <subcellularLocation>
        <location evidence="1">Cytoplasm</location>
        <location evidence="1">Cytoskeleton</location>
        <location evidence="1">Cilium axoneme</location>
    </subcellularLocation>
</comment>
<evidence type="ECO:0000256" key="5">
    <source>
        <dbReference type="ARBA" id="ARBA00022701"/>
    </source>
</evidence>
<keyword evidence="11" id="KW-0966">Cell projection</keyword>
<comment type="similarity">
    <text evidence="2">Belongs to the dynein intermediate chain family.</text>
</comment>
<dbReference type="Gene3D" id="2.130.10.10">
    <property type="entry name" value="YVTN repeat-like/Quinoprotein amine dehydrogenase"/>
    <property type="match status" value="1"/>
</dbReference>
<comment type="caution">
    <text evidence="12">The sequence shown here is derived from an EMBL/GenBank/DDBJ whole genome shotgun (WGS) entry which is preliminary data.</text>
</comment>
<dbReference type="SUPFAM" id="SSF50978">
    <property type="entry name" value="WD40 repeat-like"/>
    <property type="match status" value="1"/>
</dbReference>
<dbReference type="PANTHER" id="PTHR12442">
    <property type="entry name" value="DYNEIN INTERMEDIATE CHAIN"/>
    <property type="match status" value="1"/>
</dbReference>
<evidence type="ECO:0000313" key="13">
    <source>
        <dbReference type="Proteomes" id="UP001162164"/>
    </source>
</evidence>
<organism evidence="12 13">
    <name type="scientific">Molorchus minor</name>
    <dbReference type="NCBI Taxonomy" id="1323400"/>
    <lineage>
        <taxon>Eukaryota</taxon>
        <taxon>Metazoa</taxon>
        <taxon>Ecdysozoa</taxon>
        <taxon>Arthropoda</taxon>
        <taxon>Hexapoda</taxon>
        <taxon>Insecta</taxon>
        <taxon>Pterygota</taxon>
        <taxon>Neoptera</taxon>
        <taxon>Endopterygota</taxon>
        <taxon>Coleoptera</taxon>
        <taxon>Polyphaga</taxon>
        <taxon>Cucujiformia</taxon>
        <taxon>Chrysomeloidea</taxon>
        <taxon>Cerambycidae</taxon>
        <taxon>Lamiinae</taxon>
        <taxon>Monochamini</taxon>
        <taxon>Molorchus</taxon>
    </lineage>
</organism>
<keyword evidence="6" id="KW-0677">Repeat</keyword>
<evidence type="ECO:0000256" key="10">
    <source>
        <dbReference type="ARBA" id="ARBA00023212"/>
    </source>
</evidence>
<evidence type="ECO:0000313" key="12">
    <source>
        <dbReference type="EMBL" id="KAJ8950961.1"/>
    </source>
</evidence>
<dbReference type="InterPro" id="IPR015943">
    <property type="entry name" value="WD40/YVTN_repeat-like_dom_sf"/>
</dbReference>
<evidence type="ECO:0000256" key="8">
    <source>
        <dbReference type="ARBA" id="ARBA00023069"/>
    </source>
</evidence>
<gene>
    <name evidence="12" type="ORF">NQ317_017572</name>
</gene>
<evidence type="ECO:0000256" key="9">
    <source>
        <dbReference type="ARBA" id="ARBA00023175"/>
    </source>
</evidence>
<keyword evidence="5" id="KW-0493">Microtubule</keyword>
<dbReference type="InterPro" id="IPR036322">
    <property type="entry name" value="WD40_repeat_dom_sf"/>
</dbReference>
<keyword evidence="7" id="KW-0243">Dynein</keyword>
<evidence type="ECO:0000256" key="1">
    <source>
        <dbReference type="ARBA" id="ARBA00004430"/>
    </source>
</evidence>
<keyword evidence="10" id="KW-0206">Cytoskeleton</keyword>
<proteinExistence type="inferred from homology"/>
<protein>
    <submittedName>
        <fullName evidence="12">Uncharacterized protein</fullName>
    </submittedName>
</protein>
<sequence>MQSMERALGASCLEYTKTQFLPTFYGDWTAKIWSEDCRESSIMWTSFHKTMLTGGAWSPTRQVKKIVNKYQKHSSIHTESVSVFYVFFTTRADGILDVWDILQQQRHASFGVKISDEPLKCLRTHDMGRLVAVGNQKGGINLVEIH</sequence>
<evidence type="ECO:0000256" key="4">
    <source>
        <dbReference type="ARBA" id="ARBA00022574"/>
    </source>
</evidence>
<name>A0ABQ9IQ99_9CUCU</name>
<evidence type="ECO:0000256" key="6">
    <source>
        <dbReference type="ARBA" id="ARBA00022737"/>
    </source>
</evidence>
<dbReference type="EMBL" id="JAPWTJ010003872">
    <property type="protein sequence ID" value="KAJ8950961.1"/>
    <property type="molecule type" value="Genomic_DNA"/>
</dbReference>
<keyword evidence="3" id="KW-0963">Cytoplasm</keyword>
<evidence type="ECO:0000256" key="7">
    <source>
        <dbReference type="ARBA" id="ARBA00023017"/>
    </source>
</evidence>
<evidence type="ECO:0000256" key="2">
    <source>
        <dbReference type="ARBA" id="ARBA00011059"/>
    </source>
</evidence>
<accession>A0ABQ9IQ99</accession>
<evidence type="ECO:0000256" key="3">
    <source>
        <dbReference type="ARBA" id="ARBA00022490"/>
    </source>
</evidence>
<dbReference type="InterPro" id="IPR050687">
    <property type="entry name" value="Dynein_IC"/>
</dbReference>
<evidence type="ECO:0000256" key="11">
    <source>
        <dbReference type="ARBA" id="ARBA00023273"/>
    </source>
</evidence>
<keyword evidence="9" id="KW-0505">Motor protein</keyword>
<keyword evidence="8" id="KW-0969">Cilium</keyword>
<dbReference type="Proteomes" id="UP001162164">
    <property type="component" value="Unassembled WGS sequence"/>
</dbReference>